<evidence type="ECO:0000259" key="5">
    <source>
        <dbReference type="PROSITE" id="PS51387"/>
    </source>
</evidence>
<dbReference type="InterPro" id="IPR016169">
    <property type="entry name" value="FAD-bd_PCMH_sub2"/>
</dbReference>
<dbReference type="KEGG" id="ache:ACHE_20056S"/>
<gene>
    <name evidence="6" type="ORF">ACHE_20056S</name>
</gene>
<keyword evidence="7" id="KW-1185">Reference proteome</keyword>
<dbReference type="PANTHER" id="PTHR42973">
    <property type="entry name" value="BINDING OXIDOREDUCTASE, PUTATIVE (AFU_ORTHOLOGUE AFUA_1G17690)-RELATED"/>
    <property type="match status" value="1"/>
</dbReference>
<evidence type="ECO:0000256" key="3">
    <source>
        <dbReference type="ARBA" id="ARBA00022827"/>
    </source>
</evidence>
<dbReference type="PANTHER" id="PTHR42973:SF17">
    <property type="entry name" value="OXIDASE, PUTATIVE (AFU_ORTHOLOGUE AFUA_6G14340)-RELATED"/>
    <property type="match status" value="1"/>
</dbReference>
<evidence type="ECO:0000313" key="7">
    <source>
        <dbReference type="Proteomes" id="UP000637239"/>
    </source>
</evidence>
<dbReference type="Proteomes" id="UP000637239">
    <property type="component" value="Chromosome 2"/>
</dbReference>
<dbReference type="AlphaFoldDB" id="A0A7R7VH18"/>
<protein>
    <recommendedName>
        <fullName evidence="5">FAD-binding PCMH-type domain-containing protein</fullName>
    </recommendedName>
</protein>
<feature type="domain" description="FAD-binding PCMH-type" evidence="5">
    <location>
        <begin position="53"/>
        <end position="226"/>
    </location>
</feature>
<dbReference type="Pfam" id="PF01565">
    <property type="entry name" value="FAD_binding_4"/>
    <property type="match status" value="1"/>
</dbReference>
<keyword evidence="2" id="KW-0285">Flavoprotein</keyword>
<dbReference type="InterPro" id="IPR036318">
    <property type="entry name" value="FAD-bd_PCMH-like_sf"/>
</dbReference>
<name>A0A7R7VH18_ASPCH</name>
<organism evidence="6 7">
    <name type="scientific">Aspergillus chevalieri</name>
    <name type="common">Eurotium chevalieri</name>
    <dbReference type="NCBI Taxonomy" id="182096"/>
    <lineage>
        <taxon>Eukaryota</taxon>
        <taxon>Fungi</taxon>
        <taxon>Dikarya</taxon>
        <taxon>Ascomycota</taxon>
        <taxon>Pezizomycotina</taxon>
        <taxon>Eurotiomycetes</taxon>
        <taxon>Eurotiomycetidae</taxon>
        <taxon>Eurotiales</taxon>
        <taxon>Aspergillaceae</taxon>
        <taxon>Aspergillus</taxon>
        <taxon>Aspergillus subgen. Aspergillus</taxon>
    </lineage>
</organism>
<sequence length="483" mass="52367">MGNKASTTTTTTTTAAAVHRCLLSAVDGNSALVSFQNDFLYGVTAVHEYNLNFPVTPAAVTFPETSEQVAAIVKCAAAHKYKVQARSGGHSFGNHGLGGADGAVVVDMKHFQQFSMDEATHVATIGPGLSLGDIDTMLYNAGGRAMSHGLCPEIRAGGHLTIGGLGLTSRQWGMALDHIEEVEVVLPDSRIVRASEIENADLLFAVKGAAASFGIVTGFKVRTQTAPRGAIRYSYSFKLGSAAQRARLFADWQDFILSEDLSRKFTSDFICLQDNVILKGVFFGSEEEYHALGLDHRFPGSDSSKLLFLDDWLGTVTHVVDDLAVHLGGFMSSYFYAKSLGFTRETVMPPSTINDLFTYLDKTNKGTLTWFVTFSLVGGAINDYPKNATAYPHRDVMYWMQSFAINALGPVLDSTYDFLDGINGLITRDVPGSAGHAYLGCPDPRLNHAKRAYWGGNLRRLEEMKGVFDPGDVFWNPQGVGVV</sequence>
<dbReference type="InterPro" id="IPR012951">
    <property type="entry name" value="BBE"/>
</dbReference>
<dbReference type="Pfam" id="PF08031">
    <property type="entry name" value="BBE"/>
    <property type="match status" value="1"/>
</dbReference>
<evidence type="ECO:0000313" key="6">
    <source>
        <dbReference type="EMBL" id="BCR84598.1"/>
    </source>
</evidence>
<proteinExistence type="inferred from homology"/>
<dbReference type="GO" id="GO:0071949">
    <property type="term" value="F:FAD binding"/>
    <property type="evidence" value="ECO:0007669"/>
    <property type="project" value="InterPro"/>
</dbReference>
<keyword evidence="3" id="KW-0274">FAD</keyword>
<keyword evidence="4" id="KW-0560">Oxidoreductase</keyword>
<reference evidence="6" key="2">
    <citation type="submission" date="2021-02" db="EMBL/GenBank/DDBJ databases">
        <title>Aspergillus chevalieri M1 genome sequence.</title>
        <authorList>
            <person name="Kadooka C."/>
            <person name="Mori K."/>
            <person name="Futagami T."/>
        </authorList>
    </citation>
    <scope>NUCLEOTIDE SEQUENCE</scope>
    <source>
        <strain evidence="6">M1</strain>
    </source>
</reference>
<evidence type="ECO:0000256" key="1">
    <source>
        <dbReference type="ARBA" id="ARBA00005466"/>
    </source>
</evidence>
<comment type="similarity">
    <text evidence="1">Belongs to the oxygen-dependent FAD-linked oxidoreductase family.</text>
</comment>
<accession>A0A7R7VH18</accession>
<reference evidence="6" key="1">
    <citation type="submission" date="2021-01" db="EMBL/GenBank/DDBJ databases">
        <authorList>
            <consortium name="Aspergillus chevalieri M1 genome sequencing consortium"/>
            <person name="Kazuki M."/>
            <person name="Futagami T."/>
        </authorList>
    </citation>
    <scope>NUCLEOTIDE SEQUENCE</scope>
    <source>
        <strain evidence="6">M1</strain>
    </source>
</reference>
<evidence type="ECO:0000256" key="2">
    <source>
        <dbReference type="ARBA" id="ARBA00022630"/>
    </source>
</evidence>
<dbReference type="Gene3D" id="3.30.465.10">
    <property type="match status" value="1"/>
</dbReference>
<dbReference type="InterPro" id="IPR016166">
    <property type="entry name" value="FAD-bd_PCMH"/>
</dbReference>
<dbReference type="EMBL" id="AP024417">
    <property type="protein sequence ID" value="BCR84598.1"/>
    <property type="molecule type" value="Genomic_DNA"/>
</dbReference>
<dbReference type="GeneID" id="66978957"/>
<dbReference type="InterPro" id="IPR050416">
    <property type="entry name" value="FAD-linked_Oxidoreductase"/>
</dbReference>
<dbReference type="PROSITE" id="PS51387">
    <property type="entry name" value="FAD_PCMH"/>
    <property type="match status" value="1"/>
</dbReference>
<evidence type="ECO:0000256" key="4">
    <source>
        <dbReference type="ARBA" id="ARBA00023002"/>
    </source>
</evidence>
<dbReference type="SUPFAM" id="SSF56176">
    <property type="entry name" value="FAD-binding/transporter-associated domain-like"/>
    <property type="match status" value="1"/>
</dbReference>
<dbReference type="RefSeq" id="XP_043133120.1">
    <property type="nucleotide sequence ID" value="XM_043284316.1"/>
</dbReference>
<dbReference type="Gene3D" id="3.40.462.20">
    <property type="match status" value="1"/>
</dbReference>
<dbReference type="InterPro" id="IPR006094">
    <property type="entry name" value="Oxid_FAD_bind_N"/>
</dbReference>
<dbReference type="GO" id="GO:0016491">
    <property type="term" value="F:oxidoreductase activity"/>
    <property type="evidence" value="ECO:0007669"/>
    <property type="project" value="UniProtKB-KW"/>
</dbReference>